<dbReference type="InterPro" id="IPR000593">
    <property type="entry name" value="RasGAP_C"/>
</dbReference>
<dbReference type="AlphaFoldDB" id="A0A1X0REC3"/>
<feature type="domain" description="Ras-GAP" evidence="2">
    <location>
        <begin position="167"/>
        <end position="381"/>
    </location>
</feature>
<dbReference type="Gene3D" id="1.10.506.10">
    <property type="entry name" value="GTPase Activation - p120gap, domain 1"/>
    <property type="match status" value="1"/>
</dbReference>
<accession>A0A1X0REC3</accession>
<dbReference type="InterPro" id="IPR001936">
    <property type="entry name" value="RasGAP_dom"/>
</dbReference>
<dbReference type="Pfam" id="PF00616">
    <property type="entry name" value="RasGAP"/>
    <property type="match status" value="1"/>
</dbReference>
<sequence>MSQKDLDRHTLTFEQVSRAKKANSLSRYYSLFYSLNTTYEDEMDDELVKTQKRLHDLKGGISKQSRANFLLEKDVRFLDSRIALLIENRKSLDDHSSATMSARQSNEQNNEIHFTEEQLQSYGNLFFLLQTECHHIASLFCLVRPSEIDNLLQTVMFTLYGNQLDRREEHLLLILFQNVLAKQFEASSDASLLRANTPVSRMLTAYTRRSLGQSYLKQVLSKGISKIVEDDDLNLQINPLKVYDELITKLEQKGCSTHGYSKSVTYEEAASHPEVQAIIKPRLDLLIQIASEFLMTIISSIDQVPYGIRWVCKQIRSLTKRKYPDISESTLCSLVASFFFLRFINSAIVTPQAHMLTEKMPSKNCRVTLTLIAKLLQNLANKPLYVKEFFMTPTSSFVVNNKQRMNQFLNDLCDVSDFYDCLELDEYMALSKSNMSIQVTPNELFNLHYLLSQHINILAPDPQDRLRTLVDTLGMQAPQQVPRKYNTPITLPLVSRWATDLLSKQGNLLLTLPALDMNRHDILYIETKLILVQIIRSFPQTVRYLDTLDLISIANIAARAQSVQWVHKGIRAQFLLKDLLEVLSDATLLVQEIKQELIHLGDLKQSMLSEIASLEKILKALQDHNRYLTGQLQSYKAYLQNARMQNYLSSPSKMDILCIKNRRKNEDGNKRRTRATFLLKRRIQPVEAPLKYTYRDLVKDGVIMSSEIPKCFRDRLFLLFCSPTTGVYVLSFHHKEREKPIVEIDLRLDDLLEMQKQQTQQLDLVYIKLNVCKLLKLLY</sequence>
<evidence type="ECO:0000259" key="2">
    <source>
        <dbReference type="PROSITE" id="PS50018"/>
    </source>
</evidence>
<gene>
    <name evidence="3" type="ORF">BCV72DRAFT_314435</name>
</gene>
<dbReference type="PANTHER" id="PTHR14149:SF17">
    <property type="entry name" value="GTPASE-ACTIVATING PROTEIN"/>
    <property type="match status" value="1"/>
</dbReference>
<dbReference type="PROSITE" id="PS50018">
    <property type="entry name" value="RAS_GTPASE_ACTIV_2"/>
    <property type="match status" value="1"/>
</dbReference>
<reference evidence="3" key="1">
    <citation type="journal article" date="2016" name="Proc. Natl. Acad. Sci. U.S.A.">
        <title>Lipid metabolic changes in an early divergent fungus govern the establishment of a mutualistic symbiosis with endobacteria.</title>
        <authorList>
            <person name="Lastovetsky O.A."/>
            <person name="Gaspar M.L."/>
            <person name="Mondo S.J."/>
            <person name="LaButti K.M."/>
            <person name="Sandor L."/>
            <person name="Grigoriev I.V."/>
            <person name="Henry S.A."/>
            <person name="Pawlowska T.E."/>
        </authorList>
    </citation>
    <scope>NUCLEOTIDE SEQUENCE [LARGE SCALE GENOMIC DNA]</scope>
    <source>
        <strain evidence="3">ATCC 52814</strain>
    </source>
</reference>
<keyword evidence="1" id="KW-0175">Coiled coil</keyword>
<dbReference type="SUPFAM" id="SSF143885">
    <property type="entry name" value="RGC domain-like"/>
    <property type="match status" value="1"/>
</dbReference>
<proteinExistence type="predicted"/>
<dbReference type="SMART" id="SM00323">
    <property type="entry name" value="RasGAP"/>
    <property type="match status" value="1"/>
</dbReference>
<dbReference type="SUPFAM" id="SSF48350">
    <property type="entry name" value="GTPase activation domain, GAP"/>
    <property type="match status" value="1"/>
</dbReference>
<dbReference type="Proteomes" id="UP000242414">
    <property type="component" value="Unassembled WGS sequence"/>
</dbReference>
<dbReference type="InterPro" id="IPR008936">
    <property type="entry name" value="Rho_GTPase_activation_prot"/>
</dbReference>
<dbReference type="PANTHER" id="PTHR14149">
    <property type="entry name" value="RAS GTPASE-ACTIVATING PROTEIN WITH IQ MOTIF"/>
    <property type="match status" value="1"/>
</dbReference>
<dbReference type="OrthoDB" id="775356at2759"/>
<organism evidence="3">
    <name type="scientific">Rhizopus microsporus var. microsporus</name>
    <dbReference type="NCBI Taxonomy" id="86635"/>
    <lineage>
        <taxon>Eukaryota</taxon>
        <taxon>Fungi</taxon>
        <taxon>Fungi incertae sedis</taxon>
        <taxon>Mucoromycota</taxon>
        <taxon>Mucoromycotina</taxon>
        <taxon>Mucoromycetes</taxon>
        <taxon>Mucorales</taxon>
        <taxon>Mucorineae</taxon>
        <taxon>Rhizopodaceae</taxon>
        <taxon>Rhizopus</taxon>
    </lineage>
</organism>
<name>A0A1X0REC3_RHIZD</name>
<protein>
    <submittedName>
        <fullName evidence="3">GTPase-activator protein for ras-like GTPase</fullName>
    </submittedName>
</protein>
<dbReference type="Pfam" id="PF03836">
    <property type="entry name" value="RasGAP_C"/>
    <property type="match status" value="1"/>
</dbReference>
<dbReference type="VEuPathDB" id="FungiDB:BCV72DRAFT_314435"/>
<feature type="coiled-coil region" evidence="1">
    <location>
        <begin position="576"/>
        <end position="624"/>
    </location>
</feature>
<evidence type="ECO:0000313" key="3">
    <source>
        <dbReference type="EMBL" id="ORE10342.1"/>
    </source>
</evidence>
<dbReference type="GO" id="GO:0005096">
    <property type="term" value="F:GTPase activator activity"/>
    <property type="evidence" value="ECO:0007669"/>
    <property type="project" value="TreeGrafter"/>
</dbReference>
<dbReference type="EMBL" id="KV921866">
    <property type="protein sequence ID" value="ORE10342.1"/>
    <property type="molecule type" value="Genomic_DNA"/>
</dbReference>
<dbReference type="GO" id="GO:0046580">
    <property type="term" value="P:negative regulation of Ras protein signal transduction"/>
    <property type="evidence" value="ECO:0007669"/>
    <property type="project" value="TreeGrafter"/>
</dbReference>
<evidence type="ECO:0000256" key="1">
    <source>
        <dbReference type="SAM" id="Coils"/>
    </source>
</evidence>
<dbReference type="GO" id="GO:0005938">
    <property type="term" value="C:cell cortex"/>
    <property type="evidence" value="ECO:0007669"/>
    <property type="project" value="TreeGrafter"/>
</dbReference>